<accession>A0AAE0VFZ3</accession>
<evidence type="ECO:0000256" key="4">
    <source>
        <dbReference type="SAM" id="MobiDB-lite"/>
    </source>
</evidence>
<sequence length="282" mass="31223">MLSFRCDTKEHFTGKSTLQEGQCGSACTRSIKVSSALLCSIQDGSCLIKNSIRTYESSSSSAQGSSSSLDCEEGHQDAENDSSLPSVLQIDEVVINSESVSEENRGSVSEEPDSHRRFSDDGTSAAAGLSAEFVSLSFLPQKGHRRLVFLSQRIEVRSSMTLRNHLNRFEACQWMAEQEFTTGRFYWDVDTIACSGWAAGVAYTHLGKDEQLGRSKSSWCIEWSSGRFSAWHDGSETPLKQRHPSRLRVLLDKDAGHLSFRSGENGEAELYDVQVEFKAPVE</sequence>
<dbReference type="InterPro" id="IPR003877">
    <property type="entry name" value="SPRY_dom"/>
</dbReference>
<keyword evidence="7" id="KW-1185">Reference proteome</keyword>
<dbReference type="InterPro" id="IPR001870">
    <property type="entry name" value="B30.2/SPRY"/>
</dbReference>
<organism evidence="6 7">
    <name type="scientific">Hemibagrus guttatus</name>
    <dbReference type="NCBI Taxonomy" id="175788"/>
    <lineage>
        <taxon>Eukaryota</taxon>
        <taxon>Metazoa</taxon>
        <taxon>Chordata</taxon>
        <taxon>Craniata</taxon>
        <taxon>Vertebrata</taxon>
        <taxon>Euteleostomi</taxon>
        <taxon>Actinopterygii</taxon>
        <taxon>Neopterygii</taxon>
        <taxon>Teleostei</taxon>
        <taxon>Ostariophysi</taxon>
        <taxon>Siluriformes</taxon>
        <taxon>Bagridae</taxon>
        <taxon>Hemibagrus</taxon>
    </lineage>
</organism>
<evidence type="ECO:0000256" key="3">
    <source>
        <dbReference type="ARBA" id="ARBA00022833"/>
    </source>
</evidence>
<name>A0AAE0VFZ3_9TELE</name>
<evidence type="ECO:0000313" key="6">
    <source>
        <dbReference type="EMBL" id="KAK3556700.1"/>
    </source>
</evidence>
<feature type="region of interest" description="Disordered" evidence="4">
    <location>
        <begin position="58"/>
        <end position="83"/>
    </location>
</feature>
<dbReference type="GO" id="GO:0008270">
    <property type="term" value="F:zinc ion binding"/>
    <property type="evidence" value="ECO:0007669"/>
    <property type="project" value="UniProtKB-KW"/>
</dbReference>
<protein>
    <recommendedName>
        <fullName evidence="5">B30.2/SPRY domain-containing protein</fullName>
    </recommendedName>
</protein>
<dbReference type="PANTHER" id="PTHR25465">
    <property type="entry name" value="B-BOX DOMAIN CONTAINING"/>
    <property type="match status" value="1"/>
</dbReference>
<dbReference type="InterPro" id="IPR013320">
    <property type="entry name" value="ConA-like_dom_sf"/>
</dbReference>
<feature type="domain" description="B30.2/SPRY" evidence="5">
    <location>
        <begin position="116"/>
        <end position="282"/>
    </location>
</feature>
<feature type="region of interest" description="Disordered" evidence="4">
    <location>
        <begin position="99"/>
        <end position="122"/>
    </location>
</feature>
<evidence type="ECO:0000259" key="5">
    <source>
        <dbReference type="PROSITE" id="PS50188"/>
    </source>
</evidence>
<proteinExistence type="predicted"/>
<gene>
    <name evidence="6" type="ORF">QTP70_014624</name>
</gene>
<evidence type="ECO:0000256" key="1">
    <source>
        <dbReference type="ARBA" id="ARBA00022723"/>
    </source>
</evidence>
<keyword evidence="2" id="KW-0863">Zinc-finger</keyword>
<evidence type="ECO:0000256" key="2">
    <source>
        <dbReference type="ARBA" id="ARBA00022771"/>
    </source>
</evidence>
<dbReference type="Gene3D" id="2.60.120.920">
    <property type="match status" value="1"/>
</dbReference>
<dbReference type="EMBL" id="JAUCMX010000001">
    <property type="protein sequence ID" value="KAK3556700.1"/>
    <property type="molecule type" value="Genomic_DNA"/>
</dbReference>
<keyword evidence="3" id="KW-0862">Zinc</keyword>
<dbReference type="InterPro" id="IPR051051">
    <property type="entry name" value="E3_ubiq-ligase_TRIM/RNF"/>
</dbReference>
<comment type="caution">
    <text evidence="6">The sequence shown here is derived from an EMBL/GenBank/DDBJ whole genome shotgun (WGS) entry which is preliminary data.</text>
</comment>
<dbReference type="AlphaFoldDB" id="A0AAE0VFZ3"/>
<dbReference type="PROSITE" id="PS50188">
    <property type="entry name" value="B302_SPRY"/>
    <property type="match status" value="1"/>
</dbReference>
<dbReference type="Pfam" id="PF00622">
    <property type="entry name" value="SPRY"/>
    <property type="match status" value="1"/>
</dbReference>
<keyword evidence="1" id="KW-0479">Metal-binding</keyword>
<evidence type="ECO:0000313" key="7">
    <source>
        <dbReference type="Proteomes" id="UP001274896"/>
    </source>
</evidence>
<feature type="compositionally biased region" description="Low complexity" evidence="4">
    <location>
        <begin position="58"/>
        <end position="68"/>
    </location>
</feature>
<dbReference type="InterPro" id="IPR043136">
    <property type="entry name" value="B30.2/SPRY_sf"/>
</dbReference>
<dbReference type="Proteomes" id="UP001274896">
    <property type="component" value="Unassembled WGS sequence"/>
</dbReference>
<dbReference type="PANTHER" id="PTHR25465:SF14">
    <property type="entry name" value="E3 UBIQUITIN-PROTEIN LIGASE TRIM65"/>
    <property type="match status" value="1"/>
</dbReference>
<dbReference type="SUPFAM" id="SSF49899">
    <property type="entry name" value="Concanavalin A-like lectins/glucanases"/>
    <property type="match status" value="1"/>
</dbReference>
<reference evidence="6" key="1">
    <citation type="submission" date="2023-06" db="EMBL/GenBank/DDBJ databases">
        <title>Male Hemibagrus guttatus genome.</title>
        <authorList>
            <person name="Bian C."/>
        </authorList>
    </citation>
    <scope>NUCLEOTIDE SEQUENCE</scope>
    <source>
        <strain evidence="6">Male_cb2023</strain>
        <tissue evidence="6">Muscle</tissue>
    </source>
</reference>